<evidence type="ECO:0000313" key="2">
    <source>
        <dbReference type="Proteomes" id="UP000001654"/>
    </source>
</evidence>
<accession>D5BE45</accession>
<gene>
    <name evidence="1" type="ordered locus">ZPR_2480</name>
</gene>
<dbReference type="AlphaFoldDB" id="D5BE45"/>
<protein>
    <submittedName>
        <fullName evidence="1">Uncharacterized protein</fullName>
    </submittedName>
</protein>
<sequence length="41" mass="4943">MELKKNTEFLRAKVPKTKHWKKSTLKVYKNNVLKNTIFSYS</sequence>
<keyword evidence="2" id="KW-1185">Reference proteome</keyword>
<dbReference type="KEGG" id="zpr:ZPR_2480"/>
<name>D5BE45_ZUNPS</name>
<dbReference type="EMBL" id="CP001650">
    <property type="protein sequence ID" value="ADF52804.1"/>
    <property type="molecule type" value="Genomic_DNA"/>
</dbReference>
<evidence type="ECO:0000313" key="1">
    <source>
        <dbReference type="EMBL" id="ADF52804.1"/>
    </source>
</evidence>
<proteinExistence type="predicted"/>
<dbReference type="Proteomes" id="UP000001654">
    <property type="component" value="Chromosome"/>
</dbReference>
<organism evidence="1 2">
    <name type="scientific">Zunongwangia profunda (strain DSM 18752 / CCTCC AB 206139 / SM-A87)</name>
    <name type="common">Wangia profunda</name>
    <dbReference type="NCBI Taxonomy" id="655815"/>
    <lineage>
        <taxon>Bacteria</taxon>
        <taxon>Pseudomonadati</taxon>
        <taxon>Bacteroidota</taxon>
        <taxon>Flavobacteriia</taxon>
        <taxon>Flavobacteriales</taxon>
        <taxon>Flavobacteriaceae</taxon>
        <taxon>Zunongwangia</taxon>
    </lineage>
</organism>
<dbReference type="HOGENOM" id="CLU_3279168_0_0_10"/>
<reference evidence="1 2" key="1">
    <citation type="journal article" date="2010" name="BMC Genomics">
        <title>The complete genome of Zunongwangia profunda SM-A87 reveals its adaptation to the deep-sea environment and ecological role in sedimentary organic nitrogen degradation.</title>
        <authorList>
            <person name="Qin Q.L."/>
            <person name="Zhang X.Y."/>
            <person name="Wang X.M."/>
            <person name="Liu G.M."/>
            <person name="Chen X.L."/>
            <person name="Xie B.B."/>
            <person name="Dang H.Y."/>
            <person name="Zhou B.C."/>
            <person name="Yu J."/>
            <person name="Zhang Y.Z."/>
        </authorList>
    </citation>
    <scope>NUCLEOTIDE SEQUENCE [LARGE SCALE GENOMIC DNA]</scope>
    <source>
        <strain evidence="2">DSM 18752 / CCTCC AB 206139 / SM-A87</strain>
    </source>
</reference>
<dbReference type="STRING" id="655815.ZPR_2480"/>